<gene>
    <name evidence="8" type="primary">qseB</name>
    <name evidence="8" type="ORF">GPLA_3107</name>
</gene>
<evidence type="ECO:0000256" key="3">
    <source>
        <dbReference type="ARBA" id="ARBA00023163"/>
    </source>
</evidence>
<dbReference type="InterPro" id="IPR011006">
    <property type="entry name" value="CheY-like_superfamily"/>
</dbReference>
<evidence type="ECO:0000259" key="7">
    <source>
        <dbReference type="PROSITE" id="PS51755"/>
    </source>
</evidence>
<dbReference type="SMART" id="SM00448">
    <property type="entry name" value="REC"/>
    <property type="match status" value="1"/>
</dbReference>
<proteinExistence type="predicted"/>
<dbReference type="SMART" id="SM00862">
    <property type="entry name" value="Trans_reg_C"/>
    <property type="match status" value="1"/>
</dbReference>
<feature type="domain" description="Response regulatory" evidence="6">
    <location>
        <begin position="2"/>
        <end position="116"/>
    </location>
</feature>
<organism evidence="8 9">
    <name type="scientific">Paraglaciecola polaris LMG 21857</name>
    <dbReference type="NCBI Taxonomy" id="1129793"/>
    <lineage>
        <taxon>Bacteria</taxon>
        <taxon>Pseudomonadati</taxon>
        <taxon>Pseudomonadota</taxon>
        <taxon>Gammaproteobacteria</taxon>
        <taxon>Alteromonadales</taxon>
        <taxon>Alteromonadaceae</taxon>
        <taxon>Paraglaciecola</taxon>
    </lineage>
</organism>
<keyword evidence="3" id="KW-0804">Transcription</keyword>
<dbReference type="Pfam" id="PF00486">
    <property type="entry name" value="Trans_reg_C"/>
    <property type="match status" value="1"/>
</dbReference>
<feature type="domain" description="OmpR/PhoB-type" evidence="7">
    <location>
        <begin position="124"/>
        <end position="218"/>
    </location>
</feature>
<dbReference type="PROSITE" id="PS51755">
    <property type="entry name" value="OMPR_PHOB"/>
    <property type="match status" value="1"/>
</dbReference>
<dbReference type="GO" id="GO:0000156">
    <property type="term" value="F:phosphorelay response regulator activity"/>
    <property type="evidence" value="ECO:0007669"/>
    <property type="project" value="TreeGrafter"/>
</dbReference>
<dbReference type="InterPro" id="IPR039420">
    <property type="entry name" value="WalR-like"/>
</dbReference>
<keyword evidence="4" id="KW-0597">Phosphoprotein</keyword>
<dbReference type="Gene3D" id="1.10.10.10">
    <property type="entry name" value="Winged helix-like DNA-binding domain superfamily/Winged helix DNA-binding domain"/>
    <property type="match status" value="1"/>
</dbReference>
<accession>K6ZZ37</accession>
<dbReference type="STRING" id="1129793.GPLA_3107"/>
<feature type="DNA-binding region" description="OmpR/PhoB-type" evidence="5">
    <location>
        <begin position="124"/>
        <end position="218"/>
    </location>
</feature>
<dbReference type="Proteomes" id="UP000006322">
    <property type="component" value="Unassembled WGS sequence"/>
</dbReference>
<dbReference type="Pfam" id="PF00072">
    <property type="entry name" value="Response_reg"/>
    <property type="match status" value="1"/>
</dbReference>
<dbReference type="AlphaFoldDB" id="K6ZZ37"/>
<dbReference type="InterPro" id="IPR001867">
    <property type="entry name" value="OmpR/PhoB-type_DNA-bd"/>
</dbReference>
<evidence type="ECO:0000259" key="6">
    <source>
        <dbReference type="PROSITE" id="PS50110"/>
    </source>
</evidence>
<evidence type="ECO:0000256" key="4">
    <source>
        <dbReference type="PROSITE-ProRule" id="PRU00169"/>
    </source>
</evidence>
<dbReference type="GO" id="GO:0006355">
    <property type="term" value="P:regulation of DNA-templated transcription"/>
    <property type="evidence" value="ECO:0007669"/>
    <property type="project" value="InterPro"/>
</dbReference>
<dbReference type="RefSeq" id="WP_007105764.1">
    <property type="nucleotide sequence ID" value="NZ_BAER01000087.1"/>
</dbReference>
<evidence type="ECO:0000256" key="2">
    <source>
        <dbReference type="ARBA" id="ARBA00023125"/>
    </source>
</evidence>
<dbReference type="GO" id="GO:0000976">
    <property type="term" value="F:transcription cis-regulatory region binding"/>
    <property type="evidence" value="ECO:0007669"/>
    <property type="project" value="TreeGrafter"/>
</dbReference>
<dbReference type="CDD" id="cd17624">
    <property type="entry name" value="REC_OmpR_PmrA-like"/>
    <property type="match status" value="1"/>
</dbReference>
<evidence type="ECO:0000256" key="1">
    <source>
        <dbReference type="ARBA" id="ARBA00023015"/>
    </source>
</evidence>
<keyword evidence="1" id="KW-0805">Transcription regulation</keyword>
<dbReference type="InterPro" id="IPR001789">
    <property type="entry name" value="Sig_transdc_resp-reg_receiver"/>
</dbReference>
<dbReference type="SUPFAM" id="SSF52172">
    <property type="entry name" value="CheY-like"/>
    <property type="match status" value="1"/>
</dbReference>
<keyword evidence="2 5" id="KW-0238">DNA-binding</keyword>
<dbReference type="Gene3D" id="6.10.250.690">
    <property type="match status" value="1"/>
</dbReference>
<evidence type="ECO:0000313" key="9">
    <source>
        <dbReference type="Proteomes" id="UP000006322"/>
    </source>
</evidence>
<dbReference type="InterPro" id="IPR036388">
    <property type="entry name" value="WH-like_DNA-bd_sf"/>
</dbReference>
<dbReference type="PROSITE" id="PS50110">
    <property type="entry name" value="RESPONSE_REGULATORY"/>
    <property type="match status" value="1"/>
</dbReference>
<protein>
    <submittedName>
        <fullName evidence="8">Transcriptional regulatory protein qseB</fullName>
    </submittedName>
</protein>
<sequence>MRILLVEDDISLSDALSQSLRSEGYAINSVATGAQALLAIATGEFTLMILDLGLPDMDGLDVLRQAHRKKQGLPTLILTARDSMTDKITGLDTGADDYLAKPFDMQELLARLRVMERRLGTADSSIVTIGAVTLDLASHQIQVGGEAKELSRREFMLIKALMENAGRIQSKSQLETKLYEWGDELSSNAIEVHIHNLRKKLPKDFIKTIRGVGYSVTTRAST</sequence>
<dbReference type="PANTHER" id="PTHR48111:SF67">
    <property type="entry name" value="TRANSCRIPTIONAL REGULATORY PROTEIN TCTD"/>
    <property type="match status" value="1"/>
</dbReference>
<dbReference type="GO" id="GO:0005829">
    <property type="term" value="C:cytosol"/>
    <property type="evidence" value="ECO:0007669"/>
    <property type="project" value="TreeGrafter"/>
</dbReference>
<name>K6ZZ37_9ALTE</name>
<dbReference type="PANTHER" id="PTHR48111">
    <property type="entry name" value="REGULATOR OF RPOS"/>
    <property type="match status" value="1"/>
</dbReference>
<comment type="caution">
    <text evidence="8">The sequence shown here is derived from an EMBL/GenBank/DDBJ whole genome shotgun (WGS) entry which is preliminary data.</text>
</comment>
<feature type="modified residue" description="4-aspartylphosphate" evidence="4">
    <location>
        <position position="51"/>
    </location>
</feature>
<keyword evidence="9" id="KW-1185">Reference proteome</keyword>
<evidence type="ECO:0000313" key="8">
    <source>
        <dbReference type="EMBL" id="GAC33998.1"/>
    </source>
</evidence>
<dbReference type="Gene3D" id="3.40.50.2300">
    <property type="match status" value="1"/>
</dbReference>
<dbReference type="EMBL" id="BAER01000087">
    <property type="protein sequence ID" value="GAC33998.1"/>
    <property type="molecule type" value="Genomic_DNA"/>
</dbReference>
<evidence type="ECO:0000256" key="5">
    <source>
        <dbReference type="PROSITE-ProRule" id="PRU01091"/>
    </source>
</evidence>
<dbReference type="CDD" id="cd00383">
    <property type="entry name" value="trans_reg_C"/>
    <property type="match status" value="1"/>
</dbReference>
<reference evidence="9" key="1">
    <citation type="journal article" date="2014" name="Environ. Microbiol.">
        <title>Comparative genomics of the marine bacterial genus Glaciecola reveals the high degree of genomic diversity and genomic characteristic for cold adaptation.</title>
        <authorList>
            <person name="Qin Q.L."/>
            <person name="Xie B.B."/>
            <person name="Yu Y."/>
            <person name="Shu Y.L."/>
            <person name="Rong J.C."/>
            <person name="Zhang Y.J."/>
            <person name="Zhao D.L."/>
            <person name="Chen X.L."/>
            <person name="Zhang X.Y."/>
            <person name="Chen B."/>
            <person name="Zhou B.C."/>
            <person name="Zhang Y.Z."/>
        </authorList>
    </citation>
    <scope>NUCLEOTIDE SEQUENCE [LARGE SCALE GENOMIC DNA]</scope>
    <source>
        <strain evidence="9">LMG 21857</strain>
    </source>
</reference>
<dbReference type="OrthoDB" id="9802426at2"/>
<dbReference type="GO" id="GO:0032993">
    <property type="term" value="C:protein-DNA complex"/>
    <property type="evidence" value="ECO:0007669"/>
    <property type="project" value="TreeGrafter"/>
</dbReference>